<evidence type="ECO:0000313" key="10">
    <source>
        <dbReference type="Proteomes" id="UP000481421"/>
    </source>
</evidence>
<evidence type="ECO:0000256" key="3">
    <source>
        <dbReference type="ARBA" id="ARBA00012891"/>
    </source>
</evidence>
<organism evidence="9 10">
    <name type="scientific">Pseudotabrizicola algicola</name>
    <dbReference type="NCBI Taxonomy" id="2709381"/>
    <lineage>
        <taxon>Bacteria</taxon>
        <taxon>Pseudomonadati</taxon>
        <taxon>Pseudomonadota</taxon>
        <taxon>Alphaproteobacteria</taxon>
        <taxon>Rhodobacterales</taxon>
        <taxon>Paracoccaceae</taxon>
        <taxon>Pseudotabrizicola</taxon>
    </lineage>
</organism>
<dbReference type="InterPro" id="IPR035447">
    <property type="entry name" value="DNA_topo_I_N_sf"/>
</dbReference>
<reference evidence="9 10" key="1">
    <citation type="submission" date="2020-02" db="EMBL/GenBank/DDBJ databases">
        <title>Rhodobacter algicola sp. nov., isolated from microalga culture.</title>
        <authorList>
            <person name="Park C.-Y."/>
        </authorList>
    </citation>
    <scope>NUCLEOTIDE SEQUENCE [LARGE SCALE GENOMIC DNA]</scope>
    <source>
        <strain evidence="9 10">ETT8</strain>
    </source>
</reference>
<evidence type="ECO:0000313" key="9">
    <source>
        <dbReference type="EMBL" id="NEX47906.1"/>
    </source>
</evidence>
<dbReference type="InterPro" id="IPR013500">
    <property type="entry name" value="TopoI_cat_euk"/>
</dbReference>
<accession>A0A6B3RRY8</accession>
<sequence>MPSQTPSEERALVHVTDNEPGIRRRRFGRGFAFYCPQNRRLTGAERARVLKLGIPPAYRDVWICPDPRGHLQATGRDARGRKQYIYHPLWADAQAETKYGQLAGFAEALPAIRRRIQSDLRGEAGDKAFTVAALVMLLDRGYLRIGNPTYTAQNRSFGATTLLRRHLRLRDGVVELGFRAKGGKRVRQTLRDKRLHKVLQQIGDLPGRNLFTYLSEDGQACPIGSADVNAYLTGVAGSGITAKTFRTWGGSLAAFETAMAAEADCALSIRDLAEAAAKRLHNTATISRKSYIHPDVLGLAALSPAERLDELAALRPAPISGLRRNEARLHAFLTRTAPDRRGKSG</sequence>
<proteinExistence type="inferred from homology"/>
<evidence type="ECO:0000259" key="8">
    <source>
        <dbReference type="Pfam" id="PF21338"/>
    </source>
</evidence>
<dbReference type="InterPro" id="IPR049331">
    <property type="entry name" value="Top1B_N_bact"/>
</dbReference>
<dbReference type="InterPro" id="IPR011010">
    <property type="entry name" value="DNA_brk_join_enz"/>
</dbReference>
<evidence type="ECO:0000256" key="1">
    <source>
        <dbReference type="ARBA" id="ARBA00000213"/>
    </source>
</evidence>
<dbReference type="GO" id="GO:0006265">
    <property type="term" value="P:DNA topological change"/>
    <property type="evidence" value="ECO:0007669"/>
    <property type="project" value="InterPro"/>
</dbReference>
<dbReference type="SUPFAM" id="SSF56349">
    <property type="entry name" value="DNA breaking-rejoining enzymes"/>
    <property type="match status" value="1"/>
</dbReference>
<feature type="domain" description="DNA topoisomerase IB N-terminal" evidence="8">
    <location>
        <begin position="30"/>
        <end position="77"/>
    </location>
</feature>
<evidence type="ECO:0000256" key="4">
    <source>
        <dbReference type="ARBA" id="ARBA00023029"/>
    </source>
</evidence>
<evidence type="ECO:0000256" key="6">
    <source>
        <dbReference type="ARBA" id="ARBA00023235"/>
    </source>
</evidence>
<dbReference type="Pfam" id="PF21338">
    <property type="entry name" value="Top1B_N_bact"/>
    <property type="match status" value="1"/>
</dbReference>
<gene>
    <name evidence="9" type="ORF">G3572_16975</name>
</gene>
<dbReference type="GO" id="GO:0003917">
    <property type="term" value="F:DNA topoisomerase type I (single strand cut, ATP-independent) activity"/>
    <property type="evidence" value="ECO:0007669"/>
    <property type="project" value="UniProtKB-EC"/>
</dbReference>
<keyword evidence="6 9" id="KW-0413">Isomerase</keyword>
<keyword evidence="10" id="KW-1185">Reference proteome</keyword>
<dbReference type="Gene3D" id="1.10.132.120">
    <property type="match status" value="1"/>
</dbReference>
<dbReference type="Gene3D" id="3.30.66.10">
    <property type="entry name" value="DNA topoisomerase I domain"/>
    <property type="match status" value="1"/>
</dbReference>
<dbReference type="Gene3D" id="3.90.15.10">
    <property type="entry name" value="Topoisomerase I, Chain A, domain 3"/>
    <property type="match status" value="1"/>
</dbReference>
<dbReference type="Proteomes" id="UP000481421">
    <property type="component" value="Unassembled WGS sequence"/>
</dbReference>
<evidence type="ECO:0000256" key="5">
    <source>
        <dbReference type="ARBA" id="ARBA00023125"/>
    </source>
</evidence>
<dbReference type="AlphaFoldDB" id="A0A6B3RRY8"/>
<dbReference type="PRINTS" id="PR00416">
    <property type="entry name" value="EUTPISMRASEI"/>
</dbReference>
<dbReference type="SUPFAM" id="SSF55869">
    <property type="entry name" value="DNA topoisomerase I domain"/>
    <property type="match status" value="1"/>
</dbReference>
<dbReference type="InterPro" id="IPR001631">
    <property type="entry name" value="TopoI"/>
</dbReference>
<keyword evidence="5" id="KW-0238">DNA-binding</keyword>
<dbReference type="Pfam" id="PF01028">
    <property type="entry name" value="Topoisom_I"/>
    <property type="match status" value="1"/>
</dbReference>
<dbReference type="EC" id="5.6.2.1" evidence="3"/>
<evidence type="ECO:0000259" key="7">
    <source>
        <dbReference type="Pfam" id="PF01028"/>
    </source>
</evidence>
<dbReference type="GO" id="GO:0003677">
    <property type="term" value="F:DNA binding"/>
    <property type="evidence" value="ECO:0007669"/>
    <property type="project" value="UniProtKB-KW"/>
</dbReference>
<name>A0A6B3RRY8_9RHOB</name>
<dbReference type="InterPro" id="IPR014711">
    <property type="entry name" value="TopoI_cat_a-hlx-sub_euk"/>
</dbReference>
<feature type="domain" description="DNA topoisomerase I catalytic core eukaryotic-type" evidence="7">
    <location>
        <begin position="95"/>
        <end position="257"/>
    </location>
</feature>
<comment type="catalytic activity">
    <reaction evidence="1">
        <text>ATP-independent breakage of single-stranded DNA, followed by passage and rejoining.</text>
        <dbReference type="EC" id="5.6.2.1"/>
    </reaction>
</comment>
<dbReference type="PROSITE" id="PS52038">
    <property type="entry name" value="TOPO_IB_2"/>
    <property type="match status" value="1"/>
</dbReference>
<keyword evidence="4" id="KW-0799">Topoisomerase</keyword>
<dbReference type="EMBL" id="JAAIKE010000006">
    <property type="protein sequence ID" value="NEX47906.1"/>
    <property type="molecule type" value="Genomic_DNA"/>
</dbReference>
<comment type="similarity">
    <text evidence="2">Belongs to the type IB topoisomerase family.</text>
</comment>
<comment type="caution">
    <text evidence="9">The sequence shown here is derived from an EMBL/GenBank/DDBJ whole genome shotgun (WGS) entry which is preliminary data.</text>
</comment>
<protein>
    <recommendedName>
        <fullName evidence="3">DNA topoisomerase</fullName>
        <ecNumber evidence="3">5.6.2.1</ecNumber>
    </recommendedName>
</protein>
<evidence type="ECO:0000256" key="2">
    <source>
        <dbReference type="ARBA" id="ARBA00006645"/>
    </source>
</evidence>